<keyword evidence="3" id="KW-1185">Reference proteome</keyword>
<evidence type="ECO:0000259" key="1">
    <source>
        <dbReference type="PROSITE" id="PS50853"/>
    </source>
</evidence>
<sequence>MKGHKGRLNVAIGKDVTQADASLQKSTKISCSNAHPPTVHSFEAVDVGDSYVVLQWTADHADVHFVYEITSRRVGDLSERQLIVPHTQSTALIRQLKSNTNYTASLFAMSKCYRAKTMHLIFQTQPTRTYFLFTFHHIRVFSNDAFMNL</sequence>
<dbReference type="InterPro" id="IPR003961">
    <property type="entry name" value="FN3_dom"/>
</dbReference>
<dbReference type="EMBL" id="JBGFUD010013281">
    <property type="protein sequence ID" value="MFH4983678.1"/>
    <property type="molecule type" value="Genomic_DNA"/>
</dbReference>
<evidence type="ECO:0000313" key="2">
    <source>
        <dbReference type="EMBL" id="MFH4983678.1"/>
    </source>
</evidence>
<dbReference type="Proteomes" id="UP001608902">
    <property type="component" value="Unassembled WGS sequence"/>
</dbReference>
<accession>A0ABD6EUQ5</accession>
<dbReference type="Gene3D" id="2.60.40.10">
    <property type="entry name" value="Immunoglobulins"/>
    <property type="match status" value="1"/>
</dbReference>
<organism evidence="2 3">
    <name type="scientific">Gnathostoma spinigerum</name>
    <dbReference type="NCBI Taxonomy" id="75299"/>
    <lineage>
        <taxon>Eukaryota</taxon>
        <taxon>Metazoa</taxon>
        <taxon>Ecdysozoa</taxon>
        <taxon>Nematoda</taxon>
        <taxon>Chromadorea</taxon>
        <taxon>Rhabditida</taxon>
        <taxon>Spirurina</taxon>
        <taxon>Gnathostomatomorpha</taxon>
        <taxon>Gnathostomatoidea</taxon>
        <taxon>Gnathostomatidae</taxon>
        <taxon>Gnathostoma</taxon>
    </lineage>
</organism>
<protein>
    <recommendedName>
        <fullName evidence="1">Fibronectin type-III domain-containing protein</fullName>
    </recommendedName>
</protein>
<dbReference type="InterPro" id="IPR036116">
    <property type="entry name" value="FN3_sf"/>
</dbReference>
<reference evidence="2 3" key="1">
    <citation type="submission" date="2024-08" db="EMBL/GenBank/DDBJ databases">
        <title>Gnathostoma spinigerum genome.</title>
        <authorList>
            <person name="Gonzalez-Bertolin B."/>
            <person name="Monzon S."/>
            <person name="Zaballos A."/>
            <person name="Jimenez P."/>
            <person name="Dekumyoy P."/>
            <person name="Varona S."/>
            <person name="Cuesta I."/>
            <person name="Sumanam S."/>
            <person name="Adisakwattana P."/>
            <person name="Gasser R.B."/>
            <person name="Hernandez-Gonzalez A."/>
            <person name="Young N.D."/>
            <person name="Perteguer M.J."/>
        </authorList>
    </citation>
    <scope>NUCLEOTIDE SEQUENCE [LARGE SCALE GENOMIC DNA]</scope>
    <source>
        <strain evidence="2">AL3</strain>
        <tissue evidence="2">Liver</tissue>
    </source>
</reference>
<name>A0ABD6EUQ5_9BILA</name>
<comment type="caution">
    <text evidence="2">The sequence shown here is derived from an EMBL/GenBank/DDBJ whole genome shotgun (WGS) entry which is preliminary data.</text>
</comment>
<dbReference type="SUPFAM" id="SSF49265">
    <property type="entry name" value="Fibronectin type III"/>
    <property type="match status" value="1"/>
</dbReference>
<dbReference type="InterPro" id="IPR013783">
    <property type="entry name" value="Ig-like_fold"/>
</dbReference>
<gene>
    <name evidence="2" type="ORF">AB6A40_010387</name>
</gene>
<dbReference type="Pfam" id="PF00041">
    <property type="entry name" value="fn3"/>
    <property type="match status" value="1"/>
</dbReference>
<dbReference type="AlphaFoldDB" id="A0ABD6EUQ5"/>
<proteinExistence type="predicted"/>
<dbReference type="PROSITE" id="PS50853">
    <property type="entry name" value="FN3"/>
    <property type="match status" value="1"/>
</dbReference>
<feature type="domain" description="Fibronectin type-III" evidence="1">
    <location>
        <begin position="36"/>
        <end position="127"/>
    </location>
</feature>
<evidence type="ECO:0000313" key="3">
    <source>
        <dbReference type="Proteomes" id="UP001608902"/>
    </source>
</evidence>